<reference evidence="3 4" key="1">
    <citation type="journal article" date="2014" name="Nat. Genet.">
        <title>Genome and transcriptome of the porcine whipworm Trichuris suis.</title>
        <authorList>
            <person name="Jex A.R."/>
            <person name="Nejsum P."/>
            <person name="Schwarz E.M."/>
            <person name="Hu L."/>
            <person name="Young N.D."/>
            <person name="Hall R.S."/>
            <person name="Korhonen P.K."/>
            <person name="Liao S."/>
            <person name="Thamsborg S."/>
            <person name="Xia J."/>
            <person name="Xu P."/>
            <person name="Wang S."/>
            <person name="Scheerlinck J.P."/>
            <person name="Hofmann A."/>
            <person name="Sternberg P.W."/>
            <person name="Wang J."/>
            <person name="Gasser R.B."/>
        </authorList>
    </citation>
    <scope>NUCLEOTIDE SEQUENCE [LARGE SCALE GENOMIC DNA]</scope>
    <source>
        <strain evidence="3">DCEP-RM93F</strain>
        <strain evidence="2">DCEP-RM93M</strain>
    </source>
</reference>
<sequence length="74" mass="8458">MRSKRVAMDVTLKMGKPAGLCRAGLYNIVEEIKREQRSAEVECKRIQQGEQAALRKKRYRSSSGRMAHKNDYGS</sequence>
<name>A0A085NEQ7_9BILA</name>
<dbReference type="EMBL" id="KL363194">
    <property type="protein sequence ID" value="KFD56388.1"/>
    <property type="molecule type" value="Genomic_DNA"/>
</dbReference>
<organism evidence="3">
    <name type="scientific">Trichuris suis</name>
    <name type="common">pig whipworm</name>
    <dbReference type="NCBI Taxonomy" id="68888"/>
    <lineage>
        <taxon>Eukaryota</taxon>
        <taxon>Metazoa</taxon>
        <taxon>Ecdysozoa</taxon>
        <taxon>Nematoda</taxon>
        <taxon>Enoplea</taxon>
        <taxon>Dorylaimia</taxon>
        <taxon>Trichinellida</taxon>
        <taxon>Trichuridae</taxon>
        <taxon>Trichuris</taxon>
    </lineage>
</organism>
<evidence type="ECO:0000313" key="4">
    <source>
        <dbReference type="Proteomes" id="UP000030764"/>
    </source>
</evidence>
<gene>
    <name evidence="2" type="ORF">M513_02843</name>
    <name evidence="3" type="ORF">M514_02843</name>
</gene>
<proteinExistence type="predicted"/>
<dbReference type="EMBL" id="KL367509">
    <property type="protein sequence ID" value="KFD67953.1"/>
    <property type="molecule type" value="Genomic_DNA"/>
</dbReference>
<dbReference type="AlphaFoldDB" id="A0A085NEQ7"/>
<dbReference type="Proteomes" id="UP000030764">
    <property type="component" value="Unassembled WGS sequence"/>
</dbReference>
<evidence type="ECO:0000313" key="2">
    <source>
        <dbReference type="EMBL" id="KFD56388.1"/>
    </source>
</evidence>
<dbReference type="Proteomes" id="UP000030758">
    <property type="component" value="Unassembled WGS sequence"/>
</dbReference>
<protein>
    <submittedName>
        <fullName evidence="3">Uncharacterized protein</fullName>
    </submittedName>
</protein>
<evidence type="ECO:0000313" key="3">
    <source>
        <dbReference type="EMBL" id="KFD67953.1"/>
    </source>
</evidence>
<accession>A0A085NEQ7</accession>
<evidence type="ECO:0000256" key="1">
    <source>
        <dbReference type="SAM" id="MobiDB-lite"/>
    </source>
</evidence>
<feature type="region of interest" description="Disordered" evidence="1">
    <location>
        <begin position="52"/>
        <end position="74"/>
    </location>
</feature>
<keyword evidence="4" id="KW-1185">Reference proteome</keyword>